<dbReference type="Proteomes" id="UP001396334">
    <property type="component" value="Unassembled WGS sequence"/>
</dbReference>
<accession>A0ABR2QQ26</accession>
<organism evidence="1 2">
    <name type="scientific">Hibiscus sabdariffa</name>
    <name type="common">roselle</name>
    <dbReference type="NCBI Taxonomy" id="183260"/>
    <lineage>
        <taxon>Eukaryota</taxon>
        <taxon>Viridiplantae</taxon>
        <taxon>Streptophyta</taxon>
        <taxon>Embryophyta</taxon>
        <taxon>Tracheophyta</taxon>
        <taxon>Spermatophyta</taxon>
        <taxon>Magnoliopsida</taxon>
        <taxon>eudicotyledons</taxon>
        <taxon>Gunneridae</taxon>
        <taxon>Pentapetalae</taxon>
        <taxon>rosids</taxon>
        <taxon>malvids</taxon>
        <taxon>Malvales</taxon>
        <taxon>Malvaceae</taxon>
        <taxon>Malvoideae</taxon>
        <taxon>Hibiscus</taxon>
    </lineage>
</organism>
<dbReference type="EMBL" id="JBBPBN010000034">
    <property type="protein sequence ID" value="KAK9002768.1"/>
    <property type="molecule type" value="Genomic_DNA"/>
</dbReference>
<name>A0ABR2QQ26_9ROSI</name>
<gene>
    <name evidence="1" type="ORF">V6N11_060349</name>
</gene>
<proteinExistence type="predicted"/>
<keyword evidence="2" id="KW-1185">Reference proteome</keyword>
<sequence length="92" mass="9774">MKAVGKNVVVSLELGVPGVQVSDPSSISMVSTKVASKDAVVVVPSTLNPVNHTTIKVVPQVSSSTTMHVSEEGWEMGGELVFRPLNAEFRRL</sequence>
<protein>
    <submittedName>
        <fullName evidence="1">Uncharacterized protein</fullName>
    </submittedName>
</protein>
<evidence type="ECO:0000313" key="2">
    <source>
        <dbReference type="Proteomes" id="UP001396334"/>
    </source>
</evidence>
<reference evidence="1 2" key="1">
    <citation type="journal article" date="2024" name="G3 (Bethesda)">
        <title>Genome assembly of Hibiscus sabdariffa L. provides insights into metabolisms of medicinal natural products.</title>
        <authorList>
            <person name="Kim T."/>
        </authorList>
    </citation>
    <scope>NUCLEOTIDE SEQUENCE [LARGE SCALE GENOMIC DNA]</scope>
    <source>
        <strain evidence="1">TK-2024</strain>
        <tissue evidence="1">Old leaves</tissue>
    </source>
</reference>
<comment type="caution">
    <text evidence="1">The sequence shown here is derived from an EMBL/GenBank/DDBJ whole genome shotgun (WGS) entry which is preliminary data.</text>
</comment>
<evidence type="ECO:0000313" key="1">
    <source>
        <dbReference type="EMBL" id="KAK9002768.1"/>
    </source>
</evidence>